<feature type="transmembrane region" description="Helical" evidence="1">
    <location>
        <begin position="727"/>
        <end position="745"/>
    </location>
</feature>
<evidence type="ECO:0000313" key="5">
    <source>
        <dbReference type="EMBL" id="RHY54367.1"/>
    </source>
</evidence>
<dbReference type="Pfam" id="PF14703">
    <property type="entry name" value="PHM7_cyt"/>
    <property type="match status" value="1"/>
</dbReference>
<keyword evidence="1" id="KW-0472">Membrane</keyword>
<feature type="transmembrane region" description="Helical" evidence="1">
    <location>
        <begin position="412"/>
        <end position="433"/>
    </location>
</feature>
<feature type="domain" description="AB hydrolase-1" evidence="2">
    <location>
        <begin position="46"/>
        <end position="291"/>
    </location>
</feature>
<sequence length="770" mass="85706">MQPDVEHSVADALDVQEYSSIHTTVLPSGLCVEYALHGHPEAPEKLVLVMGLAAEKEAWSAFVTAFFRVSGNLKRFQIVAMDNRGVGGTDAPNEWMYSTSSMAQDVLMLTEHLQWPSFHLAGVSMGGMISQELAHAAPSRVLSLTLLVSSPGFREAPWPGWAQISAYLSLIGNLFKRTLHARTMTMLRVLYPVEYLENPTVASSLYTIHSSRLKASRLRLRGLLGQYAAVLGHRMTRQRLGEIKASSIPVLIIGGGKDRLLPSSHSSTLGLRLHGTHTTTVVIAESGHGIFAQYRTDVVGALMRHICRLMPMTPIPTSAIVGGVKDILHGSASTILTTATQIYGPFLLGGFLVFEVLRRCFPKLYTCQPTSVPGEGVRWIPHVWTVTDDKIMEVCGLDTLIFFRFLRMGKHLAAFAVILSIGLFPAYSSTKLLEQEDFIDRLTISGLPRNDPRLWATVFAAVAMTLFTMYSIARECQVYKERRHQFLAKASTQQYSVLIDDIPEHLRSHAALKRYFHAIFPNQVEFCYIAVECRALERQVAMRESVRNALEHALVVLHRTSRRPTHWEWRTGDDGWWWCFSVNTVDSIATYEAKLHQLNNDVLVAIREIEAQQKHGSFRFNNPFPDHVVDAGDPVTPPLATSDEATPLLRPSADVLLPLANLLPDLSSPKVLRRSAFVTFSTLQATNTVQQVVQTATPHEMQIQEAPPAQDIVWANVGTYTYEQRDVFALVAIAATAALILFWTVPTTLVVALSSVRTYSYQPREVVFVG</sequence>
<dbReference type="Pfam" id="PF00561">
    <property type="entry name" value="Abhydrolase_1"/>
    <property type="match status" value="1"/>
</dbReference>
<protein>
    <recommendedName>
        <fullName evidence="7">AB hydrolase-1 domain-containing protein</fullName>
    </recommendedName>
</protein>
<feature type="transmembrane region" description="Helical" evidence="1">
    <location>
        <begin position="453"/>
        <end position="473"/>
    </location>
</feature>
<feature type="domain" description="CSC1/OSCA1-like cytosolic" evidence="4">
    <location>
        <begin position="494"/>
        <end position="614"/>
    </location>
</feature>
<evidence type="ECO:0008006" key="7">
    <source>
        <dbReference type="Google" id="ProtNLM"/>
    </source>
</evidence>
<dbReference type="EMBL" id="QUTD01006620">
    <property type="protein sequence ID" value="RHY54367.1"/>
    <property type="molecule type" value="Genomic_DNA"/>
</dbReference>
<evidence type="ECO:0000259" key="4">
    <source>
        <dbReference type="Pfam" id="PF14703"/>
    </source>
</evidence>
<feature type="transmembrane region" description="Helical" evidence="1">
    <location>
        <begin position="335"/>
        <end position="354"/>
    </location>
</feature>
<comment type="caution">
    <text evidence="5">The sequence shown here is derived from an EMBL/GenBank/DDBJ whole genome shotgun (WGS) entry which is preliminary data.</text>
</comment>
<name>A0A397D2Y6_APHAT</name>
<accession>A0A397D2Y6</accession>
<gene>
    <name evidence="5" type="ORF">DYB30_009690</name>
</gene>
<reference evidence="5 6" key="1">
    <citation type="submission" date="2018-08" db="EMBL/GenBank/DDBJ databases">
        <title>Aphanomyces genome sequencing and annotation.</title>
        <authorList>
            <person name="Minardi D."/>
            <person name="Oidtmann B."/>
            <person name="Van Der Giezen M."/>
            <person name="Studholme D.J."/>
        </authorList>
    </citation>
    <scope>NUCLEOTIDE SEQUENCE [LARGE SCALE GENOMIC DNA]</scope>
    <source>
        <strain evidence="5 6">D2</strain>
    </source>
</reference>
<dbReference type="InterPro" id="IPR000073">
    <property type="entry name" value="AB_hydrolase_1"/>
</dbReference>
<dbReference type="VEuPathDB" id="FungiDB:H257_08213"/>
<dbReference type="Gene3D" id="3.40.50.1820">
    <property type="entry name" value="alpha/beta hydrolase"/>
    <property type="match status" value="1"/>
</dbReference>
<dbReference type="Pfam" id="PF13967">
    <property type="entry name" value="RSN1_TM"/>
    <property type="match status" value="1"/>
</dbReference>
<dbReference type="GO" id="GO:0005227">
    <property type="term" value="F:calcium-activated cation channel activity"/>
    <property type="evidence" value="ECO:0007669"/>
    <property type="project" value="InterPro"/>
</dbReference>
<dbReference type="InterPro" id="IPR027815">
    <property type="entry name" value="CSC1/OSCA1-like_cyt"/>
</dbReference>
<dbReference type="VEuPathDB" id="FungiDB:H257_08212"/>
<dbReference type="PRINTS" id="PR00111">
    <property type="entry name" value="ABHYDROLASE"/>
</dbReference>
<feature type="domain" description="CSC1/OSCA1-like N-terminal transmembrane" evidence="3">
    <location>
        <begin position="337"/>
        <end position="475"/>
    </location>
</feature>
<dbReference type="Proteomes" id="UP000266643">
    <property type="component" value="Unassembled WGS sequence"/>
</dbReference>
<keyword evidence="1" id="KW-1133">Transmembrane helix</keyword>
<dbReference type="SUPFAM" id="SSF53474">
    <property type="entry name" value="alpha/beta-Hydrolases"/>
    <property type="match status" value="1"/>
</dbReference>
<dbReference type="AlphaFoldDB" id="A0A397D2Y6"/>
<dbReference type="InterPro" id="IPR045122">
    <property type="entry name" value="Csc1-like"/>
</dbReference>
<evidence type="ECO:0000259" key="2">
    <source>
        <dbReference type="Pfam" id="PF00561"/>
    </source>
</evidence>
<proteinExistence type="predicted"/>
<evidence type="ECO:0000259" key="3">
    <source>
        <dbReference type="Pfam" id="PF13967"/>
    </source>
</evidence>
<dbReference type="PANTHER" id="PTHR13018">
    <property type="entry name" value="PROBABLE MEMBRANE PROTEIN DUF221-RELATED"/>
    <property type="match status" value="1"/>
</dbReference>
<evidence type="ECO:0000256" key="1">
    <source>
        <dbReference type="SAM" id="Phobius"/>
    </source>
</evidence>
<dbReference type="PANTHER" id="PTHR13018:SF5">
    <property type="entry name" value="RE44586P"/>
    <property type="match status" value="1"/>
</dbReference>
<dbReference type="InterPro" id="IPR032880">
    <property type="entry name" value="CSC1/OSCA1-like_N"/>
</dbReference>
<evidence type="ECO:0000313" key="6">
    <source>
        <dbReference type="Proteomes" id="UP000266643"/>
    </source>
</evidence>
<dbReference type="InterPro" id="IPR029058">
    <property type="entry name" value="AB_hydrolase_fold"/>
</dbReference>
<dbReference type="GO" id="GO:0005886">
    <property type="term" value="C:plasma membrane"/>
    <property type="evidence" value="ECO:0007669"/>
    <property type="project" value="TreeGrafter"/>
</dbReference>
<keyword evidence="1" id="KW-0812">Transmembrane</keyword>
<organism evidence="5 6">
    <name type="scientific">Aphanomyces astaci</name>
    <name type="common">Crayfish plague agent</name>
    <dbReference type="NCBI Taxonomy" id="112090"/>
    <lineage>
        <taxon>Eukaryota</taxon>
        <taxon>Sar</taxon>
        <taxon>Stramenopiles</taxon>
        <taxon>Oomycota</taxon>
        <taxon>Saprolegniomycetes</taxon>
        <taxon>Saprolegniales</taxon>
        <taxon>Verrucalvaceae</taxon>
        <taxon>Aphanomyces</taxon>
    </lineage>
</organism>